<protein>
    <submittedName>
        <fullName evidence="2">Os12g0608633 protein</fullName>
    </submittedName>
</protein>
<proteinExistence type="predicted"/>
<dbReference type="EMBL" id="AP014968">
    <property type="protein sequence ID" value="BAT18012.1"/>
    <property type="molecule type" value="Genomic_DNA"/>
</dbReference>
<feature type="compositionally biased region" description="Basic residues" evidence="1">
    <location>
        <begin position="1"/>
        <end position="20"/>
    </location>
</feature>
<dbReference type="PaxDb" id="39947-A0A0P0YCX6"/>
<dbReference type="eggNOG" id="ENOG502R5D0">
    <property type="taxonomic scope" value="Eukaryota"/>
</dbReference>
<dbReference type="InParanoid" id="A0A0P0YCX6"/>
<dbReference type="AlphaFoldDB" id="A0A0P0YCX6"/>
<evidence type="ECO:0000256" key="1">
    <source>
        <dbReference type="SAM" id="MobiDB-lite"/>
    </source>
</evidence>
<reference evidence="2 3" key="3">
    <citation type="journal article" date="2013" name="Rice">
        <title>Improvement of the Oryza sativa Nipponbare reference genome using next generation sequence and optical map data.</title>
        <authorList>
            <person name="Kawahara Y."/>
            <person name="de la Bastide M."/>
            <person name="Hamilton J.P."/>
            <person name="Kanamori H."/>
            <person name="McCombie W.R."/>
            <person name="Ouyang S."/>
            <person name="Schwartz D.C."/>
            <person name="Tanaka T."/>
            <person name="Wu J."/>
            <person name="Zhou S."/>
            <person name="Childs K.L."/>
            <person name="Davidson R.M."/>
            <person name="Lin H."/>
            <person name="Quesada-Ocampo L."/>
            <person name="Vaillancourt B."/>
            <person name="Sakai H."/>
            <person name="Lee S.S."/>
            <person name="Kim J."/>
            <person name="Numa H."/>
            <person name="Itoh T."/>
            <person name="Buell C.R."/>
            <person name="Matsumoto T."/>
        </authorList>
    </citation>
    <scope>NUCLEOTIDE SEQUENCE [LARGE SCALE GENOMIC DNA]</scope>
    <source>
        <strain evidence="3">cv. Nipponbare</strain>
    </source>
</reference>
<keyword evidence="3" id="KW-1185">Reference proteome</keyword>
<dbReference type="Gramene" id="Os12t0608633-00">
    <property type="protein sequence ID" value="Os12t0608633-00"/>
    <property type="gene ID" value="Os12g0608633"/>
</dbReference>
<feature type="region of interest" description="Disordered" evidence="1">
    <location>
        <begin position="1"/>
        <end position="44"/>
    </location>
</feature>
<dbReference type="Proteomes" id="UP000059680">
    <property type="component" value="Chromosome 12"/>
</dbReference>
<accession>A0A0P0YCX6</accession>
<feature type="non-terminal residue" evidence="2">
    <location>
        <position position="1"/>
    </location>
</feature>
<evidence type="ECO:0000313" key="3">
    <source>
        <dbReference type="Proteomes" id="UP000059680"/>
    </source>
</evidence>
<sequence>RWQERRHRHPRREARRRRLTPQHADGLPDHRPHAPVRVRAPEPDNHDTLHLATVELAGEPPVSSVKNPPIAVQIPDPLSKVDPVFVYLGLVVRHYRSPATGDLKEEDAKAVRVGLGVGPAGDHALRVHVPHRAGEHRGVWSPAVVDKPGEAEVAELSVEGGVEHDVAWLDVAVHHALLPLLVQVQQSRADPEHDLVPEWPWEHAGAGFVEVGVEAGVGHELVDEELATAVAPADELHQVAVAEAADDPHLRRVLLPPLLRALGHPFNGDVKVQLFQESSVH</sequence>
<evidence type="ECO:0000313" key="2">
    <source>
        <dbReference type="EMBL" id="BAT18012.1"/>
    </source>
</evidence>
<gene>
    <name evidence="2" type="ordered locus">Os12g0608633</name>
    <name evidence="2" type="ORF">OSNPB_120608633</name>
</gene>
<name>A0A0P0YCX6_ORYSJ</name>
<reference evidence="3" key="1">
    <citation type="journal article" date="2005" name="Nature">
        <title>The map-based sequence of the rice genome.</title>
        <authorList>
            <consortium name="International rice genome sequencing project (IRGSP)"/>
            <person name="Matsumoto T."/>
            <person name="Wu J."/>
            <person name="Kanamori H."/>
            <person name="Katayose Y."/>
            <person name="Fujisawa M."/>
            <person name="Namiki N."/>
            <person name="Mizuno H."/>
            <person name="Yamamoto K."/>
            <person name="Antonio B.A."/>
            <person name="Baba T."/>
            <person name="Sakata K."/>
            <person name="Nagamura Y."/>
            <person name="Aoki H."/>
            <person name="Arikawa K."/>
            <person name="Arita K."/>
            <person name="Bito T."/>
            <person name="Chiden Y."/>
            <person name="Fujitsuka N."/>
            <person name="Fukunaka R."/>
            <person name="Hamada M."/>
            <person name="Harada C."/>
            <person name="Hayashi A."/>
            <person name="Hijishita S."/>
            <person name="Honda M."/>
            <person name="Hosokawa S."/>
            <person name="Ichikawa Y."/>
            <person name="Idonuma A."/>
            <person name="Iijima M."/>
            <person name="Ikeda M."/>
            <person name="Ikeno M."/>
            <person name="Ito K."/>
            <person name="Ito S."/>
            <person name="Ito T."/>
            <person name="Ito Y."/>
            <person name="Ito Y."/>
            <person name="Iwabuchi A."/>
            <person name="Kamiya K."/>
            <person name="Karasawa W."/>
            <person name="Kurita K."/>
            <person name="Katagiri S."/>
            <person name="Kikuta A."/>
            <person name="Kobayashi H."/>
            <person name="Kobayashi N."/>
            <person name="Machita K."/>
            <person name="Maehara T."/>
            <person name="Masukawa M."/>
            <person name="Mizubayashi T."/>
            <person name="Mukai Y."/>
            <person name="Nagasaki H."/>
            <person name="Nagata Y."/>
            <person name="Naito S."/>
            <person name="Nakashima M."/>
            <person name="Nakama Y."/>
            <person name="Nakamichi Y."/>
            <person name="Nakamura M."/>
            <person name="Meguro A."/>
            <person name="Negishi M."/>
            <person name="Ohta I."/>
            <person name="Ohta T."/>
            <person name="Okamoto M."/>
            <person name="Ono N."/>
            <person name="Saji S."/>
            <person name="Sakaguchi M."/>
            <person name="Sakai K."/>
            <person name="Shibata M."/>
            <person name="Shimokawa T."/>
            <person name="Song J."/>
            <person name="Takazaki Y."/>
            <person name="Terasawa K."/>
            <person name="Tsugane M."/>
            <person name="Tsuji K."/>
            <person name="Ueda S."/>
            <person name="Waki K."/>
            <person name="Yamagata H."/>
            <person name="Yamamoto M."/>
            <person name="Yamamoto S."/>
            <person name="Yamane H."/>
            <person name="Yoshiki S."/>
            <person name="Yoshihara R."/>
            <person name="Yukawa K."/>
            <person name="Zhong H."/>
            <person name="Yano M."/>
            <person name="Yuan Q."/>
            <person name="Ouyang S."/>
            <person name="Liu J."/>
            <person name="Jones K.M."/>
            <person name="Gansberger K."/>
            <person name="Moffat K."/>
            <person name="Hill J."/>
            <person name="Bera J."/>
            <person name="Fadrosh D."/>
            <person name="Jin S."/>
            <person name="Johri S."/>
            <person name="Kim M."/>
            <person name="Overton L."/>
            <person name="Reardon M."/>
            <person name="Tsitrin T."/>
            <person name="Vuong H."/>
            <person name="Weaver B."/>
            <person name="Ciecko A."/>
            <person name="Tallon L."/>
            <person name="Jackson J."/>
            <person name="Pai G."/>
            <person name="Aken S.V."/>
            <person name="Utterback T."/>
            <person name="Reidmuller S."/>
            <person name="Feldblyum T."/>
            <person name="Hsiao J."/>
            <person name="Zismann V."/>
            <person name="Iobst S."/>
            <person name="de Vazeille A.R."/>
            <person name="Buell C.R."/>
            <person name="Ying K."/>
            <person name="Li Y."/>
            <person name="Lu T."/>
            <person name="Huang Y."/>
            <person name="Zhao Q."/>
            <person name="Feng Q."/>
            <person name="Zhang L."/>
            <person name="Zhu J."/>
            <person name="Weng Q."/>
            <person name="Mu J."/>
            <person name="Lu Y."/>
            <person name="Fan D."/>
            <person name="Liu Y."/>
            <person name="Guan J."/>
            <person name="Zhang Y."/>
            <person name="Yu S."/>
            <person name="Liu X."/>
            <person name="Zhang Y."/>
            <person name="Hong G."/>
            <person name="Han B."/>
            <person name="Choisne N."/>
            <person name="Demange N."/>
            <person name="Orjeda G."/>
            <person name="Samain S."/>
            <person name="Cattolico L."/>
            <person name="Pelletier E."/>
            <person name="Couloux A."/>
            <person name="Segurens B."/>
            <person name="Wincker P."/>
            <person name="D'Hont A."/>
            <person name="Scarpelli C."/>
            <person name="Weissenbach J."/>
            <person name="Salanoubat M."/>
            <person name="Quetier F."/>
            <person name="Yu Y."/>
            <person name="Kim H.R."/>
            <person name="Rambo T."/>
            <person name="Currie J."/>
            <person name="Collura K."/>
            <person name="Luo M."/>
            <person name="Yang T."/>
            <person name="Ammiraju J.S.S."/>
            <person name="Engler F."/>
            <person name="Soderlund C."/>
            <person name="Wing R.A."/>
            <person name="Palmer L.E."/>
            <person name="de la Bastide M."/>
            <person name="Spiegel L."/>
            <person name="Nascimento L."/>
            <person name="Zutavern T."/>
            <person name="O'Shaughnessy A."/>
            <person name="Dike S."/>
            <person name="Dedhia N."/>
            <person name="Preston R."/>
            <person name="Balija V."/>
            <person name="McCombie W.R."/>
            <person name="Chow T."/>
            <person name="Chen H."/>
            <person name="Chung M."/>
            <person name="Chen C."/>
            <person name="Shaw J."/>
            <person name="Wu H."/>
            <person name="Hsiao K."/>
            <person name="Chao Y."/>
            <person name="Chu M."/>
            <person name="Cheng C."/>
            <person name="Hour A."/>
            <person name="Lee P."/>
            <person name="Lin S."/>
            <person name="Lin Y."/>
            <person name="Liou J."/>
            <person name="Liu S."/>
            <person name="Hsing Y."/>
            <person name="Raghuvanshi S."/>
            <person name="Mohanty A."/>
            <person name="Bharti A.K."/>
            <person name="Gaur A."/>
            <person name="Gupta V."/>
            <person name="Kumar D."/>
            <person name="Ravi V."/>
            <person name="Vij S."/>
            <person name="Kapur A."/>
            <person name="Khurana P."/>
            <person name="Khurana P."/>
            <person name="Khurana J.P."/>
            <person name="Tyagi A.K."/>
            <person name="Gaikwad K."/>
            <person name="Singh A."/>
            <person name="Dalal V."/>
            <person name="Srivastava S."/>
            <person name="Dixit A."/>
            <person name="Pal A.K."/>
            <person name="Ghazi I.A."/>
            <person name="Yadav M."/>
            <person name="Pandit A."/>
            <person name="Bhargava A."/>
            <person name="Sureshbabu K."/>
            <person name="Batra K."/>
            <person name="Sharma T.R."/>
            <person name="Mohapatra T."/>
            <person name="Singh N.K."/>
            <person name="Messing J."/>
            <person name="Nelson A.B."/>
            <person name="Fuks G."/>
            <person name="Kavchok S."/>
            <person name="Keizer G."/>
            <person name="Linton E."/>
            <person name="Llaca V."/>
            <person name="Song R."/>
            <person name="Tanyolac B."/>
            <person name="Young S."/>
            <person name="Ho-Il K."/>
            <person name="Hahn J.H."/>
            <person name="Sangsakoo G."/>
            <person name="Vanavichit A."/>
            <person name="de Mattos Luiz.A.T."/>
            <person name="Zimmer P.D."/>
            <person name="Malone G."/>
            <person name="Dellagostin O."/>
            <person name="de Oliveira A.C."/>
            <person name="Bevan M."/>
            <person name="Bancroft I."/>
            <person name="Minx P."/>
            <person name="Cordum H."/>
            <person name="Wilson R."/>
            <person name="Cheng Z."/>
            <person name="Jin W."/>
            <person name="Jiang J."/>
            <person name="Leong S.A."/>
            <person name="Iwama H."/>
            <person name="Gojobori T."/>
            <person name="Itoh T."/>
            <person name="Niimura Y."/>
            <person name="Fujii Y."/>
            <person name="Habara T."/>
            <person name="Sakai H."/>
            <person name="Sato Y."/>
            <person name="Wilson G."/>
            <person name="Kumar K."/>
            <person name="McCouch S."/>
            <person name="Juretic N."/>
            <person name="Hoen D."/>
            <person name="Wright S."/>
            <person name="Bruskiewich R."/>
            <person name="Bureau T."/>
            <person name="Miyao A."/>
            <person name="Hirochika H."/>
            <person name="Nishikawa T."/>
            <person name="Kadowaki K."/>
            <person name="Sugiura M."/>
            <person name="Burr B."/>
            <person name="Sasaki T."/>
        </authorList>
    </citation>
    <scope>NUCLEOTIDE SEQUENCE [LARGE SCALE GENOMIC DNA]</scope>
    <source>
        <strain evidence="3">cv. Nipponbare</strain>
    </source>
</reference>
<organism evidence="2 3">
    <name type="scientific">Oryza sativa subsp. japonica</name>
    <name type="common">Rice</name>
    <dbReference type="NCBI Taxonomy" id="39947"/>
    <lineage>
        <taxon>Eukaryota</taxon>
        <taxon>Viridiplantae</taxon>
        <taxon>Streptophyta</taxon>
        <taxon>Embryophyta</taxon>
        <taxon>Tracheophyta</taxon>
        <taxon>Spermatophyta</taxon>
        <taxon>Magnoliopsida</taxon>
        <taxon>Liliopsida</taxon>
        <taxon>Poales</taxon>
        <taxon>Poaceae</taxon>
        <taxon>BOP clade</taxon>
        <taxon>Oryzoideae</taxon>
        <taxon>Oryzeae</taxon>
        <taxon>Oryzinae</taxon>
        <taxon>Oryza</taxon>
        <taxon>Oryza sativa</taxon>
    </lineage>
</organism>
<reference evidence="2 3" key="2">
    <citation type="journal article" date="2013" name="Plant Cell Physiol.">
        <title>Rice Annotation Project Database (RAP-DB): an integrative and interactive database for rice genomics.</title>
        <authorList>
            <person name="Sakai H."/>
            <person name="Lee S.S."/>
            <person name="Tanaka T."/>
            <person name="Numa H."/>
            <person name="Kim J."/>
            <person name="Kawahara Y."/>
            <person name="Wakimoto H."/>
            <person name="Yang C.C."/>
            <person name="Iwamoto M."/>
            <person name="Abe T."/>
            <person name="Yamada Y."/>
            <person name="Muto A."/>
            <person name="Inokuchi H."/>
            <person name="Ikemura T."/>
            <person name="Matsumoto T."/>
            <person name="Sasaki T."/>
            <person name="Itoh T."/>
        </authorList>
    </citation>
    <scope>NUCLEOTIDE SEQUENCE [LARGE SCALE GENOMIC DNA]</scope>
    <source>
        <strain evidence="3">cv. Nipponbare</strain>
    </source>
</reference>